<dbReference type="AlphaFoldDB" id="A0A3L8DRW6"/>
<dbReference type="EMBL" id="QOIP01000005">
    <property type="protein sequence ID" value="RLU23170.1"/>
    <property type="molecule type" value="Genomic_DNA"/>
</dbReference>
<sequence>MFSHYRLFCLPLWRLPALEKLHMFHANIACRRYHAEHIHVGGGPNIPALKAAPLALHGNDHTTRIHYSGPYVGHPHLVGVEEFKAAPNYEPSVTNVAVHGHGW</sequence>
<evidence type="ECO:0000313" key="1">
    <source>
        <dbReference type="EMBL" id="RLU23170.1"/>
    </source>
</evidence>
<accession>A0A3L8DRW6</accession>
<reference evidence="1" key="2">
    <citation type="submission" date="2018-07" db="EMBL/GenBank/DDBJ databases">
        <authorList>
            <person name="Mckenzie S.K."/>
            <person name="Kronauer D.J.C."/>
        </authorList>
    </citation>
    <scope>NUCLEOTIDE SEQUENCE</scope>
    <source>
        <strain evidence="1">Clonal line C1</strain>
    </source>
</reference>
<dbReference type="Proteomes" id="UP000279307">
    <property type="component" value="Chromosome 5"/>
</dbReference>
<comment type="caution">
    <text evidence="1">The sequence shown here is derived from an EMBL/GenBank/DDBJ whole genome shotgun (WGS) entry which is preliminary data.</text>
</comment>
<organism evidence="1">
    <name type="scientific">Ooceraea biroi</name>
    <name type="common">Clonal raider ant</name>
    <name type="synonym">Cerapachys biroi</name>
    <dbReference type="NCBI Taxonomy" id="2015173"/>
    <lineage>
        <taxon>Eukaryota</taxon>
        <taxon>Metazoa</taxon>
        <taxon>Ecdysozoa</taxon>
        <taxon>Arthropoda</taxon>
        <taxon>Hexapoda</taxon>
        <taxon>Insecta</taxon>
        <taxon>Pterygota</taxon>
        <taxon>Neoptera</taxon>
        <taxon>Endopterygota</taxon>
        <taxon>Hymenoptera</taxon>
        <taxon>Apocrita</taxon>
        <taxon>Aculeata</taxon>
        <taxon>Formicoidea</taxon>
        <taxon>Formicidae</taxon>
        <taxon>Dorylinae</taxon>
        <taxon>Ooceraea</taxon>
    </lineage>
</organism>
<proteinExistence type="predicted"/>
<gene>
    <name evidence="1" type="ORF">DMN91_005448</name>
</gene>
<dbReference type="OrthoDB" id="7541803at2759"/>
<reference evidence="1" key="1">
    <citation type="journal article" date="2018" name="Genome Res.">
        <title>The genomic architecture and molecular evolution of ant odorant receptors.</title>
        <authorList>
            <person name="McKenzie S.K."/>
            <person name="Kronauer D.J.C."/>
        </authorList>
    </citation>
    <scope>NUCLEOTIDE SEQUENCE [LARGE SCALE GENOMIC DNA]</scope>
    <source>
        <strain evidence="1">Clonal line C1</strain>
    </source>
</reference>
<name>A0A3L8DRW6_OOCBI</name>
<protein>
    <submittedName>
        <fullName evidence="1">Uncharacterized protein</fullName>
    </submittedName>
</protein>